<dbReference type="GO" id="GO:1990904">
    <property type="term" value="C:ribonucleoprotein complex"/>
    <property type="evidence" value="ECO:0007669"/>
    <property type="project" value="UniProtKB-KW"/>
</dbReference>
<dbReference type="InterPro" id="IPR036390">
    <property type="entry name" value="WH_DNA-bd_sf"/>
</dbReference>
<organism evidence="4">
    <name type="scientific">Brassica napus</name>
    <name type="common">Rape</name>
    <dbReference type="NCBI Taxonomy" id="3708"/>
    <lineage>
        <taxon>Eukaryota</taxon>
        <taxon>Viridiplantae</taxon>
        <taxon>Streptophyta</taxon>
        <taxon>Embryophyta</taxon>
        <taxon>Tracheophyta</taxon>
        <taxon>Spermatophyta</taxon>
        <taxon>Magnoliopsida</taxon>
        <taxon>eudicotyledons</taxon>
        <taxon>Gunneridae</taxon>
        <taxon>Pentapetalae</taxon>
        <taxon>rosids</taxon>
        <taxon>malvids</taxon>
        <taxon>Brassicales</taxon>
        <taxon>Brassicaceae</taxon>
        <taxon>Brassiceae</taxon>
        <taxon>Brassica</taxon>
    </lineage>
</organism>
<proteinExistence type="inferred from homology"/>
<keyword evidence="2" id="KW-0689">Ribosomal protein</keyword>
<evidence type="ECO:0000313" key="4">
    <source>
        <dbReference type="EMBL" id="CAF2144882.1"/>
    </source>
</evidence>
<dbReference type="PANTHER" id="PTHR11710:SF19">
    <property type="entry name" value="GENOME ASSEMBLY, CHROMOSOME: A03"/>
    <property type="match status" value="1"/>
</dbReference>
<sequence length="115" mass="12879">MHFSSLSAKFFFFFFFPPEDYNITSKIELPPWTDIVKTGKLKELAPYDPDWYYIRAGSMEETRGTGASSGGVARHILQQLQTMNIVDLDTKGGRKITSSGERDLDQVVGRIAAAV</sequence>
<name>A0A816XB48_BRANA</name>
<dbReference type="SMART" id="SM01413">
    <property type="entry name" value="Ribosomal_S19e"/>
    <property type="match status" value="1"/>
</dbReference>
<comment type="similarity">
    <text evidence="1">Belongs to the eukaryotic ribosomal protein eS19 family.</text>
</comment>
<dbReference type="SUPFAM" id="SSF46785">
    <property type="entry name" value="Winged helix' DNA-binding domain"/>
    <property type="match status" value="1"/>
</dbReference>
<protein>
    <submittedName>
        <fullName evidence="4">(rape) hypothetical protein</fullName>
    </submittedName>
</protein>
<gene>
    <name evidence="4" type="ORF">DARMORV10_A02P41470.1</name>
</gene>
<dbReference type="AlphaFoldDB" id="A0A816XB48"/>
<dbReference type="GO" id="GO:0005840">
    <property type="term" value="C:ribosome"/>
    <property type="evidence" value="ECO:0007669"/>
    <property type="project" value="UniProtKB-KW"/>
</dbReference>
<evidence type="ECO:0000256" key="3">
    <source>
        <dbReference type="ARBA" id="ARBA00023274"/>
    </source>
</evidence>
<evidence type="ECO:0000256" key="1">
    <source>
        <dbReference type="ARBA" id="ARBA00010014"/>
    </source>
</evidence>
<evidence type="ECO:0000256" key="2">
    <source>
        <dbReference type="ARBA" id="ARBA00022980"/>
    </source>
</evidence>
<dbReference type="EMBL" id="HG994356">
    <property type="protein sequence ID" value="CAF2144882.1"/>
    <property type="molecule type" value="Genomic_DNA"/>
</dbReference>
<accession>A0A816XB48</accession>
<dbReference type="InterPro" id="IPR036388">
    <property type="entry name" value="WH-like_DNA-bd_sf"/>
</dbReference>
<dbReference type="GO" id="GO:0003735">
    <property type="term" value="F:structural constituent of ribosome"/>
    <property type="evidence" value="ECO:0007669"/>
    <property type="project" value="InterPro"/>
</dbReference>
<dbReference type="GO" id="GO:0006412">
    <property type="term" value="P:translation"/>
    <property type="evidence" value="ECO:0007669"/>
    <property type="project" value="InterPro"/>
</dbReference>
<dbReference type="Pfam" id="PF01090">
    <property type="entry name" value="Ribosomal_S19e"/>
    <property type="match status" value="2"/>
</dbReference>
<dbReference type="Gene3D" id="1.10.10.10">
    <property type="entry name" value="Winged helix-like DNA-binding domain superfamily/Winged helix DNA-binding domain"/>
    <property type="match status" value="2"/>
</dbReference>
<keyword evidence="3" id="KW-0687">Ribonucleoprotein</keyword>
<dbReference type="PANTHER" id="PTHR11710">
    <property type="entry name" value="40S RIBOSOMAL PROTEIN S19"/>
    <property type="match status" value="1"/>
</dbReference>
<dbReference type="Proteomes" id="UP001295469">
    <property type="component" value="Chromosome A02"/>
</dbReference>
<dbReference type="InterPro" id="IPR001266">
    <property type="entry name" value="Ribosomal_eS19"/>
</dbReference>
<reference evidence="4" key="1">
    <citation type="submission" date="2021-01" db="EMBL/GenBank/DDBJ databases">
        <authorList>
            <consortium name="Genoscope - CEA"/>
            <person name="William W."/>
        </authorList>
    </citation>
    <scope>NUCLEOTIDE SEQUENCE</scope>
</reference>